<comment type="caution">
    <text evidence="3">The sequence shown here is derived from an EMBL/GenBank/DDBJ whole genome shotgun (WGS) entry which is preliminary data.</text>
</comment>
<accession>A0AAV0QQA4</accession>
<feature type="compositionally biased region" description="Acidic residues" evidence="2">
    <location>
        <begin position="750"/>
        <end position="769"/>
    </location>
</feature>
<feature type="region of interest" description="Disordered" evidence="2">
    <location>
        <begin position="730"/>
        <end position="781"/>
    </location>
</feature>
<evidence type="ECO:0000256" key="1">
    <source>
        <dbReference type="SAM" id="Coils"/>
    </source>
</evidence>
<feature type="compositionally biased region" description="Polar residues" evidence="2">
    <location>
        <begin position="79"/>
        <end position="93"/>
    </location>
</feature>
<dbReference type="AlphaFoldDB" id="A0AAV0QQA4"/>
<feature type="compositionally biased region" description="Low complexity" evidence="2">
    <location>
        <begin position="94"/>
        <end position="106"/>
    </location>
</feature>
<proteinExistence type="predicted"/>
<keyword evidence="4" id="KW-1185">Reference proteome</keyword>
<evidence type="ECO:0000256" key="2">
    <source>
        <dbReference type="SAM" id="MobiDB-lite"/>
    </source>
</evidence>
<organism evidence="3 4">
    <name type="scientific">Linum tenue</name>
    <dbReference type="NCBI Taxonomy" id="586396"/>
    <lineage>
        <taxon>Eukaryota</taxon>
        <taxon>Viridiplantae</taxon>
        <taxon>Streptophyta</taxon>
        <taxon>Embryophyta</taxon>
        <taxon>Tracheophyta</taxon>
        <taxon>Spermatophyta</taxon>
        <taxon>Magnoliopsida</taxon>
        <taxon>eudicotyledons</taxon>
        <taxon>Gunneridae</taxon>
        <taxon>Pentapetalae</taxon>
        <taxon>rosids</taxon>
        <taxon>fabids</taxon>
        <taxon>Malpighiales</taxon>
        <taxon>Linaceae</taxon>
        <taxon>Linum</taxon>
    </lineage>
</organism>
<dbReference type="Proteomes" id="UP001154282">
    <property type="component" value="Unassembled WGS sequence"/>
</dbReference>
<feature type="compositionally biased region" description="Polar residues" evidence="2">
    <location>
        <begin position="819"/>
        <end position="835"/>
    </location>
</feature>
<feature type="region of interest" description="Disordered" evidence="2">
    <location>
        <begin position="79"/>
        <end position="106"/>
    </location>
</feature>
<feature type="compositionally biased region" description="Basic and acidic residues" evidence="2">
    <location>
        <begin position="737"/>
        <end position="749"/>
    </location>
</feature>
<feature type="compositionally biased region" description="Basic and acidic residues" evidence="2">
    <location>
        <begin position="19"/>
        <end position="30"/>
    </location>
</feature>
<dbReference type="PANTHER" id="PTHR47820">
    <property type="entry name" value="BNAC05G24000D PROTEIN"/>
    <property type="match status" value="1"/>
</dbReference>
<feature type="region of interest" description="Disordered" evidence="2">
    <location>
        <begin position="17"/>
        <end position="36"/>
    </location>
</feature>
<protein>
    <submittedName>
        <fullName evidence="3">Uncharacterized protein</fullName>
    </submittedName>
</protein>
<sequence length="912" mass="104349">MASSQVEMVASSSPFGYVLRDRNRPNRCNRETSNTNSSRVAAFQNNLQVLVRDHLHTCISIPPDKNSLAQPNNESLDSITISSSKRNSPPKNETMNNFSSSCSSTRMSSRQARNLDRWAAKQAEHMVSTIERQNKESELWVVASSNPCSSSNSKEVGNCVISSQNSIAESECSSKSQIGASSLVQIWEARLNQPKPNPQMSQHSRTSSVSSLDNFNLMEEPSRHSDVCDSISNNDWLTDWDSTGQTMTSSVNYRHSDVGSDKEKVRIADIIKRLTCDVHDHHDPGNGGSCDTPRRTSISSEPSFEHKGGWSLVVSSPRIRGRQAFHDLLLHIEHDRHKELGSLAERQAVSKFCYRGRIQSLLKLRFLRRDIGVQTRLVPVPPSCKPPQHSSSIMQLRERLKASMEQAKIRDKEVVVQRMSPKPEKHCKQIDTSLTQLQPICESQSQERATCIDMTSTMISEEHKEQQEKKLEESVEHNELPIEKSVCQKSTPSFNNRNTKHEAILVAENHVIEKSHLLEGNPKEEESILPLENTKSQQSKELLDVPIFENIAIHSAVEAWKERNLECVMEVEEMKNSKLQQTRELLDIPILADSAIHSSVEAWKERNLGCEMEEEQEEGAGDDDQQEYFEEAPYDWFSDIARPRSYWEDMRRSWYDEMLSPGCENRDIKELLERKTVSGFLSSGFRERIDRLMLSRARIQATQNELEADDNQEKMAQVAFSYFRKEINEGEENGVQEEQHEQAKNIGEKEEIDEETKEEESEDEEEYMDQEEHQQESSTSRKFVEANDLFDQSSQSIFSNSPNRLWNYATRKEMDEYDQFSNSASQLPSQPFSKNTQDRRRCSCSKSRASIDVDVVNELRGSMEQLRTEVADLRKIIESCMEMQMNLMRFIKHGVQPGYGSIETNSANLQQE</sequence>
<feature type="region of interest" description="Disordered" evidence="2">
    <location>
        <begin position="819"/>
        <end position="838"/>
    </location>
</feature>
<reference evidence="3" key="1">
    <citation type="submission" date="2022-08" db="EMBL/GenBank/DDBJ databases">
        <authorList>
            <person name="Gutierrez-Valencia J."/>
        </authorList>
    </citation>
    <scope>NUCLEOTIDE SEQUENCE</scope>
</reference>
<evidence type="ECO:0000313" key="4">
    <source>
        <dbReference type="Proteomes" id="UP001154282"/>
    </source>
</evidence>
<evidence type="ECO:0000313" key="3">
    <source>
        <dbReference type="EMBL" id="CAI0546237.1"/>
    </source>
</evidence>
<dbReference type="PANTHER" id="PTHR47820:SF3">
    <property type="entry name" value="OS07G0499800 PROTEIN"/>
    <property type="match status" value="1"/>
</dbReference>
<gene>
    <name evidence="3" type="ORF">LITE_LOCUS43893</name>
</gene>
<name>A0AAV0QQA4_9ROSI</name>
<dbReference type="EMBL" id="CAMGYJ010000009">
    <property type="protein sequence ID" value="CAI0546237.1"/>
    <property type="molecule type" value="Genomic_DNA"/>
</dbReference>
<feature type="coiled-coil region" evidence="1">
    <location>
        <begin position="856"/>
        <end position="883"/>
    </location>
</feature>
<keyword evidence="1" id="KW-0175">Coiled coil</keyword>